<feature type="region of interest" description="Disordered" evidence="1">
    <location>
        <begin position="499"/>
        <end position="537"/>
    </location>
</feature>
<reference evidence="2" key="1">
    <citation type="journal article" date="2020" name="Stud. Mycol.">
        <title>101 Dothideomycetes genomes: a test case for predicting lifestyles and emergence of pathogens.</title>
        <authorList>
            <person name="Haridas S."/>
            <person name="Albert R."/>
            <person name="Binder M."/>
            <person name="Bloem J."/>
            <person name="Labutti K."/>
            <person name="Salamov A."/>
            <person name="Andreopoulos B."/>
            <person name="Baker S."/>
            <person name="Barry K."/>
            <person name="Bills G."/>
            <person name="Bluhm B."/>
            <person name="Cannon C."/>
            <person name="Castanera R."/>
            <person name="Culley D."/>
            <person name="Daum C."/>
            <person name="Ezra D."/>
            <person name="Gonzalez J."/>
            <person name="Henrissat B."/>
            <person name="Kuo A."/>
            <person name="Liang C."/>
            <person name="Lipzen A."/>
            <person name="Lutzoni F."/>
            <person name="Magnuson J."/>
            <person name="Mondo S."/>
            <person name="Nolan M."/>
            <person name="Ohm R."/>
            <person name="Pangilinan J."/>
            <person name="Park H.-J."/>
            <person name="Ramirez L."/>
            <person name="Alfaro M."/>
            <person name="Sun H."/>
            <person name="Tritt A."/>
            <person name="Yoshinaga Y."/>
            <person name="Zwiers L.-H."/>
            <person name="Turgeon B."/>
            <person name="Goodwin S."/>
            <person name="Spatafora J."/>
            <person name="Crous P."/>
            <person name="Grigoriev I."/>
        </authorList>
    </citation>
    <scope>NUCLEOTIDE SEQUENCE</scope>
    <source>
        <strain evidence="2">ATCC 74209</strain>
    </source>
</reference>
<feature type="compositionally biased region" description="Basic and acidic residues" evidence="1">
    <location>
        <begin position="405"/>
        <end position="416"/>
    </location>
</feature>
<feature type="region of interest" description="Disordered" evidence="1">
    <location>
        <begin position="388"/>
        <end position="422"/>
    </location>
</feature>
<protein>
    <submittedName>
        <fullName evidence="2">Uncharacterized protein</fullName>
    </submittedName>
</protein>
<dbReference type="AlphaFoldDB" id="A0A9P4JRG7"/>
<sequence>MTAPAVEARSLSSLTALASNPPSYPRNPTHVKHEPLVLYIARVPGSRDVFLTPMKPRDKVVTAEDVQSSLYYLHIDQPEDARLIEATPDVGKGNSANANRPQAPLIPRKAVPNQAPAYENPLPAPRPMSAGLPVMSPKVPDAPIRKPIESSLGPRSHVANKQNIYAGNYSQHLSANSFDPHAKHVSVDFSVQRGLEQQAPLLPPRRSLDVRQQPQMQDYSSSVPYHYPESGVDERSSRGNALNRPFPLHTERSHNDFLSSSQFAQQPDHVEARSTTLTLIRRDPASGAQWNVARIEDPPIPEVSSNMNDPTVARKRRTGAPLYIEIMNPGYSKFLNVNAPDTPFPLISRTSDLSVRSFDQPEQKTSSSENVFRRRLWMEGSKYSDRTFGHRKLNSHDSGIGVSRDASESWTKDRQDPNPFSESQFLTRDEQVHSAIQVSNRTSSFRGYVFLSPWNGRCEFSTGAGGSSLKCKHLLPAHHGASPPLPATVSELRFNLPNRTVPLSTPRGEEPKRSSFLKRPGHSRNSSTFSALTGENTEEVKNSLDRMDLTLGQEFAGGGFGGKQAKLGKLIIEDEGLKMADVLVAANLALWWRAYDKVDGRTRSGSGSLQG</sequence>
<feature type="region of interest" description="Disordered" evidence="1">
    <location>
        <begin position="217"/>
        <end position="246"/>
    </location>
</feature>
<evidence type="ECO:0000313" key="2">
    <source>
        <dbReference type="EMBL" id="KAF2203039.1"/>
    </source>
</evidence>
<proteinExistence type="predicted"/>
<evidence type="ECO:0000313" key="3">
    <source>
        <dbReference type="Proteomes" id="UP000799536"/>
    </source>
</evidence>
<dbReference type="OrthoDB" id="5426191at2759"/>
<comment type="caution">
    <text evidence="2">The sequence shown here is derived from an EMBL/GenBank/DDBJ whole genome shotgun (WGS) entry which is preliminary data.</text>
</comment>
<accession>A0A9P4JRG7</accession>
<dbReference type="EMBL" id="ML993915">
    <property type="protein sequence ID" value="KAF2203039.1"/>
    <property type="molecule type" value="Genomic_DNA"/>
</dbReference>
<name>A0A9P4JRG7_9PLEO</name>
<evidence type="ECO:0000256" key="1">
    <source>
        <dbReference type="SAM" id="MobiDB-lite"/>
    </source>
</evidence>
<gene>
    <name evidence="2" type="ORF">GQ43DRAFT_470326</name>
</gene>
<feature type="compositionally biased region" description="Polar residues" evidence="1">
    <location>
        <begin position="523"/>
        <end position="535"/>
    </location>
</feature>
<keyword evidence="3" id="KW-1185">Reference proteome</keyword>
<organism evidence="2 3">
    <name type="scientific">Delitschia confertaspora ATCC 74209</name>
    <dbReference type="NCBI Taxonomy" id="1513339"/>
    <lineage>
        <taxon>Eukaryota</taxon>
        <taxon>Fungi</taxon>
        <taxon>Dikarya</taxon>
        <taxon>Ascomycota</taxon>
        <taxon>Pezizomycotina</taxon>
        <taxon>Dothideomycetes</taxon>
        <taxon>Pleosporomycetidae</taxon>
        <taxon>Pleosporales</taxon>
        <taxon>Delitschiaceae</taxon>
        <taxon>Delitschia</taxon>
    </lineage>
</organism>
<dbReference type="Proteomes" id="UP000799536">
    <property type="component" value="Unassembled WGS sequence"/>
</dbReference>